<gene>
    <name evidence="1" type="ORF">CDL15_Pgr025856</name>
</gene>
<accession>A0A218WAV5</accession>
<sequence length="80" mass="9232">MQLVRPRPNSPNSRAVPNYMKNRFSGYLTTRTKGRGGNVTVNMQFISEKTLMGYWSQELRGMPCGPSHLQIIFHRRSEAF</sequence>
<reference evidence="2" key="1">
    <citation type="journal article" date="2017" name="Plant J.">
        <title>The pomegranate (Punica granatum L.) genome and the genomics of punicalagin biosynthesis.</title>
        <authorList>
            <person name="Qin G."/>
            <person name="Xu C."/>
            <person name="Ming R."/>
            <person name="Tang H."/>
            <person name="Guyot R."/>
            <person name="Kramer E.M."/>
            <person name="Hu Y."/>
            <person name="Yi X."/>
            <person name="Qi Y."/>
            <person name="Xu X."/>
            <person name="Gao Z."/>
            <person name="Pan H."/>
            <person name="Jian J."/>
            <person name="Tian Y."/>
            <person name="Yue Z."/>
            <person name="Xu Y."/>
        </authorList>
    </citation>
    <scope>NUCLEOTIDE SEQUENCE [LARGE SCALE GENOMIC DNA]</scope>
    <source>
        <strain evidence="2">cv. Dabenzi</strain>
    </source>
</reference>
<dbReference type="Proteomes" id="UP000197138">
    <property type="component" value="Unassembled WGS sequence"/>
</dbReference>
<evidence type="ECO:0000313" key="2">
    <source>
        <dbReference type="Proteomes" id="UP000197138"/>
    </source>
</evidence>
<proteinExistence type="predicted"/>
<dbReference type="AlphaFoldDB" id="A0A218WAV5"/>
<protein>
    <submittedName>
        <fullName evidence="1">Uncharacterized protein</fullName>
    </submittedName>
</protein>
<dbReference type="EMBL" id="MTKT01004810">
    <property type="protein sequence ID" value="OWM70007.1"/>
    <property type="molecule type" value="Genomic_DNA"/>
</dbReference>
<name>A0A218WAV5_PUNGR</name>
<comment type="caution">
    <text evidence="1">The sequence shown here is derived from an EMBL/GenBank/DDBJ whole genome shotgun (WGS) entry which is preliminary data.</text>
</comment>
<evidence type="ECO:0000313" key="1">
    <source>
        <dbReference type="EMBL" id="OWM70007.1"/>
    </source>
</evidence>
<organism evidence="1 2">
    <name type="scientific">Punica granatum</name>
    <name type="common">Pomegranate</name>
    <dbReference type="NCBI Taxonomy" id="22663"/>
    <lineage>
        <taxon>Eukaryota</taxon>
        <taxon>Viridiplantae</taxon>
        <taxon>Streptophyta</taxon>
        <taxon>Embryophyta</taxon>
        <taxon>Tracheophyta</taxon>
        <taxon>Spermatophyta</taxon>
        <taxon>Magnoliopsida</taxon>
        <taxon>eudicotyledons</taxon>
        <taxon>Gunneridae</taxon>
        <taxon>Pentapetalae</taxon>
        <taxon>rosids</taxon>
        <taxon>malvids</taxon>
        <taxon>Myrtales</taxon>
        <taxon>Lythraceae</taxon>
        <taxon>Punica</taxon>
    </lineage>
</organism>